<organism evidence="3">
    <name type="scientific">Mytilinidion resinicola</name>
    <dbReference type="NCBI Taxonomy" id="574789"/>
    <lineage>
        <taxon>Eukaryota</taxon>
        <taxon>Fungi</taxon>
        <taxon>Dikarya</taxon>
        <taxon>Ascomycota</taxon>
        <taxon>Pezizomycotina</taxon>
        <taxon>Dothideomycetes</taxon>
        <taxon>Pleosporomycetidae</taxon>
        <taxon>Mytilinidiales</taxon>
        <taxon>Mytilinidiaceae</taxon>
        <taxon>Mytilinidion</taxon>
    </lineage>
</organism>
<feature type="domain" description="Rhodopsin" evidence="2">
    <location>
        <begin position="37"/>
        <end position="267"/>
    </location>
</feature>
<feature type="transmembrane region" description="Helical" evidence="1">
    <location>
        <begin position="93"/>
        <end position="116"/>
    </location>
</feature>
<keyword evidence="1" id="KW-0812">Transmembrane</keyword>
<dbReference type="GeneID" id="54453420"/>
<sequence length="350" mass="38416">MALFSRATYITTDNEATGVSIATWFLATTFIIMFLSRQSVRYVMLRRVQLDDYLMTGAMILSLGLSLAYSIAASHGMGNKVVSVADAHTIQKAYYAADLLYIMALCCVKLSLVIFFNNIAVDEKQKRVILGLGAFAIMSAISTLFAAALQCGGPRSWEVMTLHCFNQSAFWTAFGVLDMFTDCSIIVLSIMLVWDLRIPISRKAVVVGCFAPRVLVIAAAACRLAYLATISPHKNPAFNVWVSVICTEVQICLSISTACIPCIKPFFEGVESGVWQSDHLRRRGFSINDLYSKGYAKRSEAWTDSQRTGSVPKTEAEVQVTVQHVTPSEDGELSALPAFEGGKWEGIDAH</sequence>
<accession>A0A6A6Z4G5</accession>
<evidence type="ECO:0000313" key="5">
    <source>
        <dbReference type="RefSeq" id="XP_033582682.1"/>
    </source>
</evidence>
<dbReference type="PANTHER" id="PTHR38794">
    <property type="entry name" value="INTEGRAL MEMBRANE PROTEIN"/>
    <property type="match status" value="1"/>
</dbReference>
<gene>
    <name evidence="3 5" type="ORF">BDZ99DRAFT_121327</name>
</gene>
<protein>
    <recommendedName>
        <fullName evidence="2">Rhodopsin domain-containing protein</fullName>
    </recommendedName>
</protein>
<feature type="transmembrane region" description="Helical" evidence="1">
    <location>
        <begin position="205"/>
        <end position="226"/>
    </location>
</feature>
<reference evidence="5" key="3">
    <citation type="submission" date="2025-04" db="UniProtKB">
        <authorList>
            <consortium name="RefSeq"/>
        </authorList>
    </citation>
    <scope>IDENTIFICATION</scope>
    <source>
        <strain evidence="5">CBS 304.34</strain>
    </source>
</reference>
<dbReference type="InterPro" id="IPR049326">
    <property type="entry name" value="Rhodopsin_dom_fungi"/>
</dbReference>
<keyword evidence="4" id="KW-1185">Reference proteome</keyword>
<feature type="transmembrane region" description="Helical" evidence="1">
    <location>
        <begin position="16"/>
        <end position="35"/>
    </location>
</feature>
<dbReference type="OrthoDB" id="3918601at2759"/>
<dbReference type="Pfam" id="PF20684">
    <property type="entry name" value="Fung_rhodopsin"/>
    <property type="match status" value="1"/>
</dbReference>
<feature type="transmembrane region" description="Helical" evidence="1">
    <location>
        <begin position="55"/>
        <end position="73"/>
    </location>
</feature>
<dbReference type="EMBL" id="MU003693">
    <property type="protein sequence ID" value="KAF2815718.1"/>
    <property type="molecule type" value="Genomic_DNA"/>
</dbReference>
<dbReference type="AlphaFoldDB" id="A0A6A6Z4G5"/>
<feature type="transmembrane region" description="Helical" evidence="1">
    <location>
        <begin position="169"/>
        <end position="193"/>
    </location>
</feature>
<keyword evidence="1" id="KW-0472">Membrane</keyword>
<evidence type="ECO:0000256" key="1">
    <source>
        <dbReference type="SAM" id="Phobius"/>
    </source>
</evidence>
<name>A0A6A6Z4G5_9PEZI</name>
<feature type="transmembrane region" description="Helical" evidence="1">
    <location>
        <begin position="128"/>
        <end position="149"/>
    </location>
</feature>
<evidence type="ECO:0000259" key="2">
    <source>
        <dbReference type="Pfam" id="PF20684"/>
    </source>
</evidence>
<dbReference type="PANTHER" id="PTHR38794:SF1">
    <property type="entry name" value="INTEGRAL MEMBRANE PROTEIN"/>
    <property type="match status" value="1"/>
</dbReference>
<dbReference type="Proteomes" id="UP000504636">
    <property type="component" value="Unplaced"/>
</dbReference>
<keyword evidence="1" id="KW-1133">Transmembrane helix</keyword>
<dbReference type="RefSeq" id="XP_033582682.1">
    <property type="nucleotide sequence ID" value="XM_033712527.1"/>
</dbReference>
<reference evidence="3 5" key="1">
    <citation type="journal article" date="2020" name="Stud. Mycol.">
        <title>101 Dothideomycetes genomes: a test case for predicting lifestyles and emergence of pathogens.</title>
        <authorList>
            <person name="Haridas S."/>
            <person name="Albert R."/>
            <person name="Binder M."/>
            <person name="Bloem J."/>
            <person name="Labutti K."/>
            <person name="Salamov A."/>
            <person name="Andreopoulos B."/>
            <person name="Baker S."/>
            <person name="Barry K."/>
            <person name="Bills G."/>
            <person name="Bluhm B."/>
            <person name="Cannon C."/>
            <person name="Castanera R."/>
            <person name="Culley D."/>
            <person name="Daum C."/>
            <person name="Ezra D."/>
            <person name="Gonzalez J."/>
            <person name="Henrissat B."/>
            <person name="Kuo A."/>
            <person name="Liang C."/>
            <person name="Lipzen A."/>
            <person name="Lutzoni F."/>
            <person name="Magnuson J."/>
            <person name="Mondo S."/>
            <person name="Nolan M."/>
            <person name="Ohm R."/>
            <person name="Pangilinan J."/>
            <person name="Park H.-J."/>
            <person name="Ramirez L."/>
            <person name="Alfaro M."/>
            <person name="Sun H."/>
            <person name="Tritt A."/>
            <person name="Yoshinaga Y."/>
            <person name="Zwiers L.-H."/>
            <person name="Turgeon B."/>
            <person name="Goodwin S."/>
            <person name="Spatafora J."/>
            <person name="Crous P."/>
            <person name="Grigoriev I."/>
        </authorList>
    </citation>
    <scope>NUCLEOTIDE SEQUENCE</scope>
    <source>
        <strain evidence="3 5">CBS 304.34</strain>
    </source>
</reference>
<evidence type="ECO:0000313" key="3">
    <source>
        <dbReference type="EMBL" id="KAF2815718.1"/>
    </source>
</evidence>
<evidence type="ECO:0000313" key="4">
    <source>
        <dbReference type="Proteomes" id="UP000504636"/>
    </source>
</evidence>
<reference evidence="5" key="2">
    <citation type="submission" date="2020-04" db="EMBL/GenBank/DDBJ databases">
        <authorList>
            <consortium name="NCBI Genome Project"/>
        </authorList>
    </citation>
    <scope>NUCLEOTIDE SEQUENCE</scope>
    <source>
        <strain evidence="5">CBS 304.34</strain>
    </source>
</reference>
<proteinExistence type="predicted"/>